<comment type="caution">
    <text evidence="2">The sequence shown here is derived from an EMBL/GenBank/DDBJ whole genome shotgun (WGS) entry which is preliminary data.</text>
</comment>
<feature type="region of interest" description="Disordered" evidence="1">
    <location>
        <begin position="120"/>
        <end position="154"/>
    </location>
</feature>
<evidence type="ECO:0000313" key="2">
    <source>
        <dbReference type="EMBL" id="CAG7559856.1"/>
    </source>
</evidence>
<reference evidence="2" key="1">
    <citation type="submission" date="2021-05" db="EMBL/GenBank/DDBJ databases">
        <authorList>
            <person name="Khan N."/>
        </authorList>
    </citation>
    <scope>NUCLEOTIDE SEQUENCE</scope>
</reference>
<name>A0A8J2IL96_FUSEQ</name>
<dbReference type="PANTHER" id="PTHR35391">
    <property type="entry name" value="C2H2-TYPE DOMAIN-CONTAINING PROTEIN-RELATED"/>
    <property type="match status" value="1"/>
</dbReference>
<dbReference type="AlphaFoldDB" id="A0A8J2IL96"/>
<protein>
    <submittedName>
        <fullName evidence="2">Uncharacterized protein</fullName>
    </submittedName>
</protein>
<proteinExistence type="predicted"/>
<feature type="region of interest" description="Disordered" evidence="1">
    <location>
        <begin position="252"/>
        <end position="276"/>
    </location>
</feature>
<dbReference type="PANTHER" id="PTHR35391:SF5">
    <property type="entry name" value="DUF6590 DOMAIN-CONTAINING PROTEIN"/>
    <property type="match status" value="1"/>
</dbReference>
<feature type="compositionally biased region" description="Basic and acidic residues" evidence="1">
    <location>
        <begin position="261"/>
        <end position="274"/>
    </location>
</feature>
<gene>
    <name evidence="2" type="ORF">FEQUK3_LOCUS5599</name>
</gene>
<accession>A0A8J2IL96</accession>
<evidence type="ECO:0000313" key="3">
    <source>
        <dbReference type="Proteomes" id="UP000693738"/>
    </source>
</evidence>
<dbReference type="EMBL" id="CAJSTJ010000130">
    <property type="protein sequence ID" value="CAG7559856.1"/>
    <property type="molecule type" value="Genomic_DNA"/>
</dbReference>
<organism evidence="2 3">
    <name type="scientific">Fusarium equiseti</name>
    <name type="common">Fusarium scirpi</name>
    <dbReference type="NCBI Taxonomy" id="61235"/>
    <lineage>
        <taxon>Eukaryota</taxon>
        <taxon>Fungi</taxon>
        <taxon>Dikarya</taxon>
        <taxon>Ascomycota</taxon>
        <taxon>Pezizomycotina</taxon>
        <taxon>Sordariomycetes</taxon>
        <taxon>Hypocreomycetidae</taxon>
        <taxon>Hypocreales</taxon>
        <taxon>Nectriaceae</taxon>
        <taxon>Fusarium</taxon>
        <taxon>Fusarium incarnatum-equiseti species complex</taxon>
    </lineage>
</organism>
<dbReference type="Proteomes" id="UP000693738">
    <property type="component" value="Unassembled WGS sequence"/>
</dbReference>
<evidence type="ECO:0000256" key="1">
    <source>
        <dbReference type="SAM" id="MobiDB-lite"/>
    </source>
</evidence>
<sequence length="450" mass="50894">MSPSEEGQENPRSHSLANLFRTCINEYSRFLLALGEEDCQVVKLKQISVERVLDGYGRLKVWGEQNRATLSASNRVSLDDALRRDDALKKNVAQVLNLLIHQIQAAVPIASQKFGDITRSEAESTSNSDIDSDSEYSSNSSEDSDALSEPLSSRQRPPKITVLVAHMQEQITLLYHIDILLRRPRLSGRYLKSTNEHRQASPMEMYDRAHIKEKQRLWITSFNAENDTEERVQSEDLSAKSSRAQIYETWEDEPTVSQDEMEAREKSREKEDSHSIISRLARANTRRREQLIYWERHPFSKNIEEIASVTNEDLHVRLQDLDMERPKSLTSATTKHSFSDAAKSAFDERKTVSGRPRTMYASSVVTGRQSARVPDVPRAAFEEDQVECPFCHATLDSATMQSRMSWNATAATASLTFLLTMPVLTATSLAAQDVAFIRRTVKAIATSQAP</sequence>